<evidence type="ECO:0000256" key="1">
    <source>
        <dbReference type="ARBA" id="ARBA00004651"/>
    </source>
</evidence>
<dbReference type="PANTHER" id="PTHR43266">
    <property type="entry name" value="MACROLIDE-EFFLUX PROTEIN"/>
    <property type="match status" value="1"/>
</dbReference>
<evidence type="ECO:0000256" key="7">
    <source>
        <dbReference type="SAM" id="Phobius"/>
    </source>
</evidence>
<dbReference type="KEGG" id="cmav:ABHF33_16225"/>
<evidence type="ECO:0000256" key="2">
    <source>
        <dbReference type="ARBA" id="ARBA00022448"/>
    </source>
</evidence>
<evidence type="ECO:0000256" key="5">
    <source>
        <dbReference type="ARBA" id="ARBA00022989"/>
    </source>
</evidence>
<keyword evidence="6 7" id="KW-0472">Membrane</keyword>
<evidence type="ECO:0000313" key="9">
    <source>
        <dbReference type="EMBL" id="XBM00577.1"/>
    </source>
</evidence>
<feature type="transmembrane region" description="Helical" evidence="7">
    <location>
        <begin position="59"/>
        <end position="78"/>
    </location>
</feature>
<evidence type="ECO:0000256" key="4">
    <source>
        <dbReference type="ARBA" id="ARBA00022692"/>
    </source>
</evidence>
<dbReference type="AlphaFoldDB" id="A0AAU7F9H8"/>
<dbReference type="GO" id="GO:0005886">
    <property type="term" value="C:plasma membrane"/>
    <property type="evidence" value="ECO:0007669"/>
    <property type="project" value="UniProtKB-SubCell"/>
</dbReference>
<feature type="transmembrane region" description="Helical" evidence="7">
    <location>
        <begin position="391"/>
        <end position="409"/>
    </location>
</feature>
<feature type="domain" description="Phospholipid/glycerol acyltransferase" evidence="8">
    <location>
        <begin position="466"/>
        <end position="582"/>
    </location>
</feature>
<feature type="transmembrane region" description="Helical" evidence="7">
    <location>
        <begin position="241"/>
        <end position="261"/>
    </location>
</feature>
<reference evidence="9" key="1">
    <citation type="submission" date="2024-05" db="EMBL/GenBank/DDBJ databases">
        <authorList>
            <person name="Yang L."/>
            <person name="Pan L."/>
        </authorList>
    </citation>
    <scope>NUCLEOTIDE SEQUENCE</scope>
    <source>
        <strain evidence="9">FCG-7</strain>
    </source>
</reference>
<dbReference type="Pfam" id="PF01553">
    <property type="entry name" value="Acyltransferase"/>
    <property type="match status" value="1"/>
</dbReference>
<evidence type="ECO:0000259" key="8">
    <source>
        <dbReference type="SMART" id="SM00563"/>
    </source>
</evidence>
<gene>
    <name evidence="9" type="ORF">ABHF33_16225</name>
</gene>
<dbReference type="GO" id="GO:0016746">
    <property type="term" value="F:acyltransferase activity"/>
    <property type="evidence" value="ECO:0007669"/>
    <property type="project" value="InterPro"/>
</dbReference>
<keyword evidence="4 7" id="KW-0812">Transmembrane</keyword>
<feature type="transmembrane region" description="Helical" evidence="7">
    <location>
        <begin position="307"/>
        <end position="326"/>
    </location>
</feature>
<dbReference type="SUPFAM" id="SSF103473">
    <property type="entry name" value="MFS general substrate transporter"/>
    <property type="match status" value="1"/>
</dbReference>
<name>A0AAU7F9H8_9NEIS</name>
<dbReference type="SMART" id="SM00563">
    <property type="entry name" value="PlsC"/>
    <property type="match status" value="1"/>
</dbReference>
<feature type="transmembrane region" description="Helical" evidence="7">
    <location>
        <begin position="346"/>
        <end position="370"/>
    </location>
</feature>
<feature type="transmembrane region" description="Helical" evidence="7">
    <location>
        <begin position="415"/>
        <end position="433"/>
    </location>
</feature>
<organism evidence="9">
    <name type="scientific">Chitinibacter mangrovi</name>
    <dbReference type="NCBI Taxonomy" id="3153927"/>
    <lineage>
        <taxon>Bacteria</taxon>
        <taxon>Pseudomonadati</taxon>
        <taxon>Pseudomonadota</taxon>
        <taxon>Betaproteobacteria</taxon>
        <taxon>Neisseriales</taxon>
        <taxon>Chitinibacteraceae</taxon>
        <taxon>Chitinibacter</taxon>
    </lineage>
</organism>
<dbReference type="Pfam" id="PF07690">
    <property type="entry name" value="MFS_1"/>
    <property type="match status" value="1"/>
</dbReference>
<keyword evidence="5 7" id="KW-1133">Transmembrane helix</keyword>
<evidence type="ECO:0000256" key="6">
    <source>
        <dbReference type="ARBA" id="ARBA00023136"/>
    </source>
</evidence>
<sequence>MSQPQHQDNQFDLLRQRCFLPLFLTQFLGAFNDNLFKNAFLVLVTFHGLAMMGMNAQTIVNLSAGIFMLPFFLFSALAGQLAEKYDKAVLARWIKALEIWIMLAAGAGFIWHNASLLMFCLFLMGIHSALFGPLKYSVLPQYLKEQELLGGNGLIEMGTFIAILLGQIAGTMIVQSGGSADSGSTGEAMIVFACVGVAIVGYFTSRAMPSAPPTAPELKINWNIFSETVAIVRHVKQNKTVFNSLLGISWFWFFGAVYLTQFPDFAKSVLHGNADVYTLLMAVFSLGVGLGSVLCEKLSGRQIELGLVPFGSIGLSLFGIDLYFATANLLPNQYTLEGFVSYWAHWRVLGDILLIGVFGGFFIVPLYALIQTRTEREFTSRAIAANNILNSLFMVIASLMSIALLSAGFSLRELLLIVAILNIIVAVYIYTLIPEFLMRFLIWMLTHTLYRVRKTGLEHIPQQGAAVLVCNHVSYMDALVIAGSIRRPVRFVMDYQIYKIPLFNFIFRTAGTIPIGTAKENPEIKEAAFTAIADALAAGDLVAIFPEGRITNNGEMYRFMPGIERILKESPVPVIPMALQGLWGSFFSRKDGAAMMKIPRRLFARIGLVIDTPIAAEQADRQTLEDQVRRLRGEQQ</sequence>
<feature type="transmembrane region" description="Helical" evidence="7">
    <location>
        <begin position="154"/>
        <end position="174"/>
    </location>
</feature>
<comment type="subcellular location">
    <subcellularLocation>
        <location evidence="1">Cell membrane</location>
        <topology evidence="1">Multi-pass membrane protein</topology>
    </subcellularLocation>
</comment>
<dbReference type="GO" id="GO:0022857">
    <property type="term" value="F:transmembrane transporter activity"/>
    <property type="evidence" value="ECO:0007669"/>
    <property type="project" value="InterPro"/>
</dbReference>
<dbReference type="InterPro" id="IPR036259">
    <property type="entry name" value="MFS_trans_sf"/>
</dbReference>
<accession>A0AAU7F9H8</accession>
<dbReference type="InterPro" id="IPR011701">
    <property type="entry name" value="MFS"/>
</dbReference>
<evidence type="ECO:0000256" key="3">
    <source>
        <dbReference type="ARBA" id="ARBA00022475"/>
    </source>
</evidence>
<protein>
    <submittedName>
        <fullName evidence="9">MFS transporter</fullName>
    </submittedName>
</protein>
<feature type="transmembrane region" description="Helical" evidence="7">
    <location>
        <begin position="276"/>
        <end position="295"/>
    </location>
</feature>
<dbReference type="CDD" id="cd07989">
    <property type="entry name" value="LPLAT_AGPAT-like"/>
    <property type="match status" value="1"/>
</dbReference>
<keyword evidence="2" id="KW-0813">Transport</keyword>
<dbReference type="SUPFAM" id="SSF69593">
    <property type="entry name" value="Glycerol-3-phosphate (1)-acyltransferase"/>
    <property type="match status" value="1"/>
</dbReference>
<keyword evidence="3" id="KW-1003">Cell membrane</keyword>
<dbReference type="EMBL" id="CP157355">
    <property type="protein sequence ID" value="XBM00577.1"/>
    <property type="molecule type" value="Genomic_DNA"/>
</dbReference>
<dbReference type="PANTHER" id="PTHR43266:SF2">
    <property type="entry name" value="MAJOR FACILITATOR SUPERFAMILY (MFS) PROFILE DOMAIN-CONTAINING PROTEIN"/>
    <property type="match status" value="1"/>
</dbReference>
<feature type="transmembrane region" description="Helical" evidence="7">
    <location>
        <begin position="116"/>
        <end position="134"/>
    </location>
</feature>
<proteinExistence type="predicted"/>
<feature type="transmembrane region" description="Helical" evidence="7">
    <location>
        <begin position="186"/>
        <end position="204"/>
    </location>
</feature>
<dbReference type="RefSeq" id="WP_348944924.1">
    <property type="nucleotide sequence ID" value="NZ_CP157355.1"/>
</dbReference>
<dbReference type="CDD" id="cd06173">
    <property type="entry name" value="MFS_MefA_like"/>
    <property type="match status" value="1"/>
</dbReference>
<dbReference type="Gene3D" id="1.20.1250.20">
    <property type="entry name" value="MFS general substrate transporter like domains"/>
    <property type="match status" value="1"/>
</dbReference>
<dbReference type="InterPro" id="IPR002123">
    <property type="entry name" value="Plipid/glycerol_acylTrfase"/>
</dbReference>